<comment type="similarity">
    <text evidence="4">Belongs to the histone-like Alba family.</text>
</comment>
<comment type="function">
    <text evidence="4">Component of ribonuclease P, a ribonucleoprotein complex that generates mature tRNA molecules by cleaving their 5'-ends. Also a component of the MRP ribonuclease complex, which cleaves pre-rRNA sequences.</text>
</comment>
<evidence type="ECO:0000256" key="2">
    <source>
        <dbReference type="ARBA" id="ARBA00022694"/>
    </source>
</evidence>
<evidence type="ECO:0000256" key="1">
    <source>
        <dbReference type="ARBA" id="ARBA00004604"/>
    </source>
</evidence>
<name>A0A914DBK7_9BILA</name>
<dbReference type="PANTHER" id="PTHR15314:SF1">
    <property type="entry name" value="RIBONUCLEASE P PROTEIN SUBUNIT P20"/>
    <property type="match status" value="1"/>
</dbReference>
<evidence type="ECO:0000313" key="6">
    <source>
        <dbReference type="WBParaSite" id="ACRNAN_scaffold2268.g21417.t1"/>
    </source>
</evidence>
<keyword evidence="5" id="KW-1185">Reference proteome</keyword>
<dbReference type="WBParaSite" id="ACRNAN_scaffold2268.g21417.t1">
    <property type="protein sequence ID" value="ACRNAN_scaffold2268.g21417.t1"/>
    <property type="gene ID" value="ACRNAN_scaffold2268.g21417"/>
</dbReference>
<dbReference type="GO" id="GO:0000172">
    <property type="term" value="C:ribonuclease MRP complex"/>
    <property type="evidence" value="ECO:0007669"/>
    <property type="project" value="InterPro"/>
</dbReference>
<dbReference type="GO" id="GO:0004526">
    <property type="term" value="F:ribonuclease P activity"/>
    <property type="evidence" value="ECO:0007669"/>
    <property type="project" value="UniProtKB-UniRule"/>
</dbReference>
<dbReference type="GO" id="GO:0001682">
    <property type="term" value="P:tRNA 5'-leader removal"/>
    <property type="evidence" value="ECO:0007669"/>
    <property type="project" value="InterPro"/>
</dbReference>
<evidence type="ECO:0000256" key="3">
    <source>
        <dbReference type="ARBA" id="ARBA00023242"/>
    </source>
</evidence>
<dbReference type="SUPFAM" id="SSF82704">
    <property type="entry name" value="AlbA-like"/>
    <property type="match status" value="1"/>
</dbReference>
<comment type="subcellular location">
    <subcellularLocation>
        <location evidence="1 4">Nucleus</location>
        <location evidence="1 4">Nucleolus</location>
    </subcellularLocation>
</comment>
<evidence type="ECO:0000256" key="4">
    <source>
        <dbReference type="PIRNR" id="PIRNR036572"/>
    </source>
</evidence>
<evidence type="ECO:0000313" key="5">
    <source>
        <dbReference type="Proteomes" id="UP000887540"/>
    </source>
</evidence>
<dbReference type="InterPro" id="IPR014612">
    <property type="entry name" value="Pop7/Rpp20"/>
</dbReference>
<dbReference type="AlphaFoldDB" id="A0A914DBK7"/>
<dbReference type="Pfam" id="PF12328">
    <property type="entry name" value="Rpp20"/>
    <property type="match status" value="1"/>
</dbReference>
<dbReference type="PANTHER" id="PTHR15314">
    <property type="entry name" value="RIBONUCLEASE P PROTEIN SUBUNIT P20"/>
    <property type="match status" value="1"/>
</dbReference>
<dbReference type="InterPro" id="IPR036882">
    <property type="entry name" value="Alba-like_dom_sf"/>
</dbReference>
<keyword evidence="3 4" id="KW-0539">Nucleus</keyword>
<dbReference type="GO" id="GO:0005655">
    <property type="term" value="C:nucleolar ribonuclease P complex"/>
    <property type="evidence" value="ECO:0007669"/>
    <property type="project" value="InterPro"/>
</dbReference>
<sequence length="129" mass="14730">MTSESSGIIDEFDYEIHKRLPPKFHTSKRDVYISKHTKFAAQFKKCKTLLDQKSDDIVIHALGNAIPRALKLALELERVMKHSIKYDVVTSTVHVTDDLWNFVGDGDVQSRNRLLSAVHICLSRIVPEI</sequence>
<keyword evidence="4" id="KW-0698">rRNA processing</keyword>
<dbReference type="Proteomes" id="UP000887540">
    <property type="component" value="Unplaced"/>
</dbReference>
<organism evidence="5 6">
    <name type="scientific">Acrobeloides nanus</name>
    <dbReference type="NCBI Taxonomy" id="290746"/>
    <lineage>
        <taxon>Eukaryota</taxon>
        <taxon>Metazoa</taxon>
        <taxon>Ecdysozoa</taxon>
        <taxon>Nematoda</taxon>
        <taxon>Chromadorea</taxon>
        <taxon>Rhabditida</taxon>
        <taxon>Tylenchina</taxon>
        <taxon>Cephalobomorpha</taxon>
        <taxon>Cephaloboidea</taxon>
        <taxon>Cephalobidae</taxon>
        <taxon>Acrobeloides</taxon>
    </lineage>
</organism>
<dbReference type="PIRSF" id="PIRSF036572">
    <property type="entry name" value="RPP20"/>
    <property type="match status" value="1"/>
</dbReference>
<protein>
    <recommendedName>
        <fullName evidence="4">Ribonuclease P protein subunit p20</fullName>
        <shortName evidence="4">RNaseP protein p20</shortName>
    </recommendedName>
</protein>
<dbReference type="GO" id="GO:0003676">
    <property type="term" value="F:nucleic acid binding"/>
    <property type="evidence" value="ECO:0007669"/>
    <property type="project" value="InterPro"/>
</dbReference>
<dbReference type="GO" id="GO:0006364">
    <property type="term" value="P:rRNA processing"/>
    <property type="evidence" value="ECO:0007669"/>
    <property type="project" value="UniProtKB-KW"/>
</dbReference>
<proteinExistence type="inferred from homology"/>
<dbReference type="Gene3D" id="3.30.110.20">
    <property type="entry name" value="Alba-like domain"/>
    <property type="match status" value="1"/>
</dbReference>
<accession>A0A914DBK7</accession>
<reference evidence="6" key="1">
    <citation type="submission" date="2022-11" db="UniProtKB">
        <authorList>
            <consortium name="WormBaseParasite"/>
        </authorList>
    </citation>
    <scope>IDENTIFICATION</scope>
</reference>
<keyword evidence="2 4" id="KW-0819">tRNA processing</keyword>